<accession>A0A655BNP1</accession>
<protein>
    <submittedName>
        <fullName evidence="1">Uncharacterized protein</fullName>
    </submittedName>
</protein>
<evidence type="ECO:0000313" key="2">
    <source>
        <dbReference type="Proteomes" id="UP000041314"/>
    </source>
</evidence>
<reference evidence="1 2" key="1">
    <citation type="submission" date="2015-03" db="EMBL/GenBank/DDBJ databases">
        <authorList>
            <consortium name="Pathogen Informatics"/>
        </authorList>
    </citation>
    <scope>NUCLEOTIDE SEQUENCE [LARGE SCALE GENOMIC DNA]</scope>
    <source>
        <strain evidence="1 2">A1104</strain>
    </source>
</reference>
<dbReference type="EMBL" id="CQPA01000002">
    <property type="protein sequence ID" value="CNT64116.1"/>
    <property type="molecule type" value="Genomic_DNA"/>
</dbReference>
<proteinExistence type="predicted"/>
<gene>
    <name evidence="1" type="ORF">ERS008198_00510</name>
</gene>
<dbReference type="AlphaFoldDB" id="A0A655BNP1"/>
<dbReference type="Proteomes" id="UP000041314">
    <property type="component" value="Unassembled WGS sequence"/>
</dbReference>
<organism evidence="1 2">
    <name type="scientific">Salmonella enterica subsp. enterica serovar Bovismorbificans</name>
    <dbReference type="NCBI Taxonomy" id="58097"/>
    <lineage>
        <taxon>Bacteria</taxon>
        <taxon>Pseudomonadati</taxon>
        <taxon>Pseudomonadota</taxon>
        <taxon>Gammaproteobacteria</taxon>
        <taxon>Enterobacterales</taxon>
        <taxon>Enterobacteriaceae</taxon>
        <taxon>Salmonella</taxon>
    </lineage>
</organism>
<name>A0A655BNP1_SALET</name>
<sequence>MRRNLAIGGNGMQVVLPQFAYPAAVGLAGGGRHIVADKRLDGGFIGADPENVGRDFQLIQQRFVVQAIRSEAVKIYLTLWGKPNFIGETGEVILTLAVVFTHGENRFAAVAEFAQRFTDIAH</sequence>
<evidence type="ECO:0000313" key="1">
    <source>
        <dbReference type="EMBL" id="CNT64116.1"/>
    </source>
</evidence>